<accession>A0A5J6T6C4</accession>
<dbReference type="EMBL" id="MN310546">
    <property type="protein sequence ID" value="QFG04930.1"/>
    <property type="molecule type" value="Genomic_DNA"/>
</dbReference>
<dbReference type="InterPro" id="IPR045958">
    <property type="entry name" value="DUF6378"/>
</dbReference>
<evidence type="ECO:0000313" key="4">
    <source>
        <dbReference type="Proteomes" id="UP000326946"/>
    </source>
</evidence>
<organism evidence="3 4">
    <name type="scientific">Microbacterium phage PhriedRice</name>
    <dbReference type="NCBI Taxonomy" id="2652407"/>
    <lineage>
        <taxon>Viruses</taxon>
        <taxon>Duplodnaviria</taxon>
        <taxon>Heunggongvirae</taxon>
        <taxon>Uroviricota</taxon>
        <taxon>Caudoviricetes</taxon>
        <taxon>Eekayvirinae</taxon>
        <taxon>Akonivirus</taxon>
        <taxon>Akonivirus phedro</taxon>
    </lineage>
</organism>
<reference evidence="3" key="1">
    <citation type="submission" date="2019-08" db="EMBL/GenBank/DDBJ databases">
        <authorList>
            <person name="Beers A.L."/>
            <person name="Becker A.J."/>
            <person name="Leyhe M.J."/>
            <person name="Li C.M."/>
            <person name="Maas J.R."/>
            <person name="Resendiz-Medina K.E."/>
            <person name="Seggerman F.M."/>
            <person name="Taylor S.B."/>
            <person name="Friedman J.A."/>
            <person name="Miller J.M."/>
            <person name="Boury N.M."/>
            <person name="Peters N.T."/>
            <person name="Gurney S.M.R."/>
            <person name="Garlena R.A."/>
            <person name="Russell D.A."/>
            <person name="Pope W.H."/>
            <person name="Jacobs-Sera D."/>
            <person name="Hatfull G.F."/>
        </authorList>
    </citation>
    <scope>NUCLEOTIDE SEQUENCE [LARGE SCALE GENOMIC DNA]</scope>
</reference>
<name>A0A5J6T6C4_9CAUD</name>
<evidence type="ECO:0000256" key="1">
    <source>
        <dbReference type="SAM" id="MobiDB-lite"/>
    </source>
</evidence>
<protein>
    <recommendedName>
        <fullName evidence="2">DUF6378 domain-containing protein</fullName>
    </recommendedName>
</protein>
<evidence type="ECO:0000313" key="3">
    <source>
        <dbReference type="EMBL" id="QFG04930.1"/>
    </source>
</evidence>
<evidence type="ECO:0000259" key="2">
    <source>
        <dbReference type="Pfam" id="PF19905"/>
    </source>
</evidence>
<feature type="region of interest" description="Disordered" evidence="1">
    <location>
        <begin position="160"/>
        <end position="186"/>
    </location>
</feature>
<proteinExistence type="predicted"/>
<dbReference type="Pfam" id="PF19905">
    <property type="entry name" value="DUF6378"/>
    <property type="match status" value="1"/>
</dbReference>
<sequence length="186" mass="21026">MPENIHAEERHCFKTEAHKPHNWEAGENDYRCLGQGVDPESQKVRPAPIDTTVREYHGVTFDPPILIPEQPAVLDGRAAYGNRVVNMAEQADMIRAYLSGREVQAIDVPMILILIKTHRLGKMPDYADNFDDIEGYLQIAREVIGEDMIQAATAREYAEIKKRGNQQDGRTIDRKPEGSGNPYRNA</sequence>
<dbReference type="Proteomes" id="UP000326946">
    <property type="component" value="Segment"/>
</dbReference>
<gene>
    <name evidence="3" type="primary">6</name>
    <name evidence="3" type="ORF">SEA_PHRIEDRICE_6</name>
</gene>
<feature type="domain" description="DUF6378" evidence="2">
    <location>
        <begin position="77"/>
        <end position="143"/>
    </location>
</feature>